<proteinExistence type="predicted"/>
<name>A0AAE8YU98_9CAUD</name>
<evidence type="ECO:0000313" key="1">
    <source>
        <dbReference type="EMBL" id="UGO50888.1"/>
    </source>
</evidence>
<dbReference type="EMBL" id="OK499992">
    <property type="protein sequence ID" value="UGO50888.1"/>
    <property type="molecule type" value="Genomic_DNA"/>
</dbReference>
<gene>
    <name evidence="1" type="ORF">NATE_35</name>
</gene>
<organism evidence="1 2">
    <name type="scientific">Bacillus phage vB_BanS_Nate</name>
    <dbReference type="NCBI Taxonomy" id="2894788"/>
    <lineage>
        <taxon>Viruses</taxon>
        <taxon>Duplodnaviria</taxon>
        <taxon>Heunggongvirae</taxon>
        <taxon>Uroviricota</taxon>
        <taxon>Caudoviricetes</taxon>
        <taxon>Joanripponvirinae</taxon>
        <taxon>Natevirus</taxon>
        <taxon>Natevirus nate</taxon>
    </lineage>
</organism>
<dbReference type="Proteomes" id="UP000827544">
    <property type="component" value="Segment"/>
</dbReference>
<sequence length="67" mass="7714">MGREGERMKILIKAKSTFDMEVNLHFDITVHNLQVIQLGVGITKFKWLEGEGMGEVEVYTDTIKFLK</sequence>
<protein>
    <submittedName>
        <fullName evidence="1">Uncharacterized protein</fullName>
    </submittedName>
</protein>
<evidence type="ECO:0000313" key="2">
    <source>
        <dbReference type="Proteomes" id="UP000827544"/>
    </source>
</evidence>
<accession>A0AAE8YU98</accession>
<reference evidence="1" key="1">
    <citation type="submission" date="2021-10" db="EMBL/GenBank/DDBJ databases">
        <authorList>
            <person name="Lavering E.D."/>
            <person name="James R."/>
            <person name="Fairholm J.D."/>
            <person name="Ogilvie B.H."/>
            <person name="Thurgood T.L."/>
            <person name="Robison R.A."/>
            <person name="Grose J.H."/>
        </authorList>
    </citation>
    <scope>NUCLEOTIDE SEQUENCE</scope>
</reference>
<keyword evidence="2" id="KW-1185">Reference proteome</keyword>